<dbReference type="AlphaFoldDB" id="A0A8D2K6M0"/>
<sequence>MLGVNVAKSSLHLHFLKTLEFRKDVSVTSMPEVAGAIRANHFTPTILPWGSKTGDKATACPDPSVHAIPSKVGPCQHNLWASDTSWSVCLSSVKGKVSLSPSSCTWEQRHYQ</sequence>
<keyword evidence="2" id="KW-1185">Reference proteome</keyword>
<name>A0A8D2K6M0_THEGE</name>
<protein>
    <submittedName>
        <fullName evidence="1">Uncharacterized protein</fullName>
    </submittedName>
</protein>
<accession>A0A8D2K6M0</accession>
<reference evidence="1" key="2">
    <citation type="submission" date="2025-08" db="UniProtKB">
        <authorList>
            <consortium name="Ensembl"/>
        </authorList>
    </citation>
    <scope>IDENTIFICATION</scope>
</reference>
<organism evidence="1 2">
    <name type="scientific">Theropithecus gelada</name>
    <name type="common">Gelada baboon</name>
    <dbReference type="NCBI Taxonomy" id="9565"/>
    <lineage>
        <taxon>Eukaryota</taxon>
        <taxon>Metazoa</taxon>
        <taxon>Chordata</taxon>
        <taxon>Craniata</taxon>
        <taxon>Vertebrata</taxon>
        <taxon>Euteleostomi</taxon>
        <taxon>Mammalia</taxon>
        <taxon>Eutheria</taxon>
        <taxon>Euarchontoglires</taxon>
        <taxon>Primates</taxon>
        <taxon>Haplorrhini</taxon>
        <taxon>Catarrhini</taxon>
        <taxon>Cercopithecidae</taxon>
        <taxon>Cercopithecinae</taxon>
        <taxon>Theropithecus</taxon>
    </lineage>
</organism>
<dbReference type="Proteomes" id="UP000694411">
    <property type="component" value="Chromosome 4"/>
</dbReference>
<dbReference type="Ensembl" id="ENSTGET00000033594.1">
    <property type="protein sequence ID" value="ENSTGEP00000028191.1"/>
    <property type="gene ID" value="ENSTGEG00000022703.1"/>
</dbReference>
<reference evidence="1" key="3">
    <citation type="submission" date="2025-09" db="UniProtKB">
        <authorList>
            <consortium name="Ensembl"/>
        </authorList>
    </citation>
    <scope>IDENTIFICATION</scope>
</reference>
<proteinExistence type="predicted"/>
<evidence type="ECO:0000313" key="1">
    <source>
        <dbReference type="Ensembl" id="ENSTGEP00000028191.1"/>
    </source>
</evidence>
<evidence type="ECO:0000313" key="2">
    <source>
        <dbReference type="Proteomes" id="UP000694411"/>
    </source>
</evidence>
<reference evidence="1" key="1">
    <citation type="submission" date="2018-05" db="EMBL/GenBank/DDBJ databases">
        <title>Whole genome of Theropithecus gelada.</title>
        <authorList>
            <person name="Chiou K.L."/>
            <person name="Snyder-Mackler N."/>
        </authorList>
    </citation>
    <scope>NUCLEOTIDE SEQUENCE [LARGE SCALE GENOMIC DNA]</scope>
</reference>